<protein>
    <submittedName>
        <fullName evidence="1">Uncharacterized protein</fullName>
    </submittedName>
</protein>
<evidence type="ECO:0000313" key="2">
    <source>
        <dbReference type="Proteomes" id="UP000606274"/>
    </source>
</evidence>
<dbReference type="Proteomes" id="UP000606274">
    <property type="component" value="Unassembled WGS sequence"/>
</dbReference>
<dbReference type="AlphaFoldDB" id="A0A8T0BPA0"/>
<reference evidence="1" key="1">
    <citation type="submission" date="2020-08" db="EMBL/GenBank/DDBJ databases">
        <title>Chromosome-level assembly of Southern catfish (Silurus meridionalis) provides insights into visual adaptation to the nocturnal and benthic lifestyles.</title>
        <authorList>
            <person name="Zhang Y."/>
            <person name="Wang D."/>
            <person name="Peng Z."/>
        </authorList>
    </citation>
    <scope>NUCLEOTIDE SEQUENCE</scope>
    <source>
        <strain evidence="1">SWU-2019-XX</strain>
        <tissue evidence="1">Muscle</tissue>
    </source>
</reference>
<organism evidence="1 2">
    <name type="scientific">Silurus meridionalis</name>
    <name type="common">Southern catfish</name>
    <name type="synonym">Silurus soldatovi meridionalis</name>
    <dbReference type="NCBI Taxonomy" id="175797"/>
    <lineage>
        <taxon>Eukaryota</taxon>
        <taxon>Metazoa</taxon>
        <taxon>Chordata</taxon>
        <taxon>Craniata</taxon>
        <taxon>Vertebrata</taxon>
        <taxon>Euteleostomi</taxon>
        <taxon>Actinopterygii</taxon>
        <taxon>Neopterygii</taxon>
        <taxon>Teleostei</taxon>
        <taxon>Ostariophysi</taxon>
        <taxon>Siluriformes</taxon>
        <taxon>Siluridae</taxon>
        <taxon>Silurus</taxon>
    </lineage>
</organism>
<name>A0A8T0BPA0_SILME</name>
<accession>A0A8T0BPA0</accession>
<comment type="caution">
    <text evidence="1">The sequence shown here is derived from an EMBL/GenBank/DDBJ whole genome shotgun (WGS) entry which is preliminary data.</text>
</comment>
<keyword evidence="2" id="KW-1185">Reference proteome</keyword>
<proteinExistence type="predicted"/>
<gene>
    <name evidence="1" type="ORF">HF521_015972</name>
</gene>
<sequence>MKYFFIRSPGSSGVSENVAVRLAGLGDTEDMQDEKSGGAEENNHNTSFHNVYLFYGEQFTSADTETLRHGDSETQRP</sequence>
<dbReference type="EMBL" id="JABFDY010000003">
    <property type="protein sequence ID" value="KAF7709122.1"/>
    <property type="molecule type" value="Genomic_DNA"/>
</dbReference>
<evidence type="ECO:0000313" key="1">
    <source>
        <dbReference type="EMBL" id="KAF7709122.1"/>
    </source>
</evidence>